<protein>
    <submittedName>
        <fullName evidence="3">Zinc ribbon domain-containing protein</fullName>
    </submittedName>
</protein>
<proteinExistence type="predicted"/>
<evidence type="ECO:0000313" key="3">
    <source>
        <dbReference type="EMBL" id="WWX25256.1"/>
    </source>
</evidence>
<dbReference type="EMBL" id="CP146612">
    <property type="protein sequence ID" value="WWX25256.1"/>
    <property type="molecule type" value="Genomic_DNA"/>
</dbReference>
<evidence type="ECO:0000313" key="4">
    <source>
        <dbReference type="Proteomes" id="UP001375370"/>
    </source>
</evidence>
<name>A0ABZ2J2W6_9CHLR</name>
<dbReference type="Proteomes" id="UP001375370">
    <property type="component" value="Chromosome"/>
</dbReference>
<reference evidence="3 4" key="1">
    <citation type="submission" date="2024-03" db="EMBL/GenBank/DDBJ databases">
        <title>A Dehalogenimonas Isolated from Estuarine Sediments Dihaloeliminates Chlorinated Alkanes.</title>
        <authorList>
            <person name="Yang Y."/>
            <person name="Wang H."/>
        </authorList>
    </citation>
    <scope>NUCLEOTIDE SEQUENCE [LARGE SCALE GENOMIC DNA]</scope>
    <source>
        <strain evidence="3 4">W</strain>
    </source>
</reference>
<evidence type="ECO:0000259" key="2">
    <source>
        <dbReference type="Pfam" id="PF13240"/>
    </source>
</evidence>
<keyword evidence="1" id="KW-0472">Membrane</keyword>
<keyword evidence="4" id="KW-1185">Reference proteome</keyword>
<accession>A0ABZ2J2W6</accession>
<keyword evidence="1" id="KW-1133">Transmembrane helix</keyword>
<dbReference type="InterPro" id="IPR026870">
    <property type="entry name" value="Zinc_ribbon_dom"/>
</dbReference>
<organism evidence="3 4">
    <name type="scientific">Candidatus Dehalogenimonas loeffleri</name>
    <dbReference type="NCBI Taxonomy" id="3127115"/>
    <lineage>
        <taxon>Bacteria</taxon>
        <taxon>Bacillati</taxon>
        <taxon>Chloroflexota</taxon>
        <taxon>Dehalococcoidia</taxon>
        <taxon>Dehalococcoidales</taxon>
        <taxon>Dehalococcoidaceae</taxon>
        <taxon>Dehalogenimonas</taxon>
    </lineage>
</organism>
<dbReference type="RefSeq" id="WP_338737396.1">
    <property type="nucleotide sequence ID" value="NZ_CP146612.1"/>
</dbReference>
<feature type="transmembrane region" description="Helical" evidence="1">
    <location>
        <begin position="6"/>
        <end position="28"/>
    </location>
</feature>
<dbReference type="Pfam" id="PF13240">
    <property type="entry name" value="Zn_Ribbon_1"/>
    <property type="match status" value="1"/>
</dbReference>
<feature type="transmembrane region" description="Helical" evidence="1">
    <location>
        <begin position="156"/>
        <end position="178"/>
    </location>
</feature>
<feature type="domain" description="Zinc-ribbon" evidence="2">
    <location>
        <begin position="49"/>
        <end position="69"/>
    </location>
</feature>
<evidence type="ECO:0000256" key="1">
    <source>
        <dbReference type="SAM" id="Phobius"/>
    </source>
</evidence>
<sequence>MSDAEALLLLIIGIPILIVLPSFILGIIRGYRSNDLQNKENSIKNSVTFCVKCGRQLDTETVYCPKCGQQQTKTTSNLLAVSTLPSSTAQKGPTLGATTKGLKNAGIIFILGLIIWALGTGVFFYGLTTPYNPNNYTPQQLKYYGTSVPTRNTANIGFGAGLSILGFGLTIAGGINLLRKNK</sequence>
<gene>
    <name evidence="3" type="ORF">V8247_08360</name>
</gene>
<keyword evidence="1" id="KW-0812">Transmembrane</keyword>
<feature type="transmembrane region" description="Helical" evidence="1">
    <location>
        <begin position="107"/>
        <end position="127"/>
    </location>
</feature>